<sequence>MILEQAILNIKPEESIVFEKAFAEAQKIISSMPGFVNLDLLKCIEETDKYLLLVKWESIEDHTIGFRQSEKYNEWKQLLHHFYDPFPVVEHYETVISI</sequence>
<dbReference type="SUPFAM" id="SSF54909">
    <property type="entry name" value="Dimeric alpha+beta barrel"/>
    <property type="match status" value="1"/>
</dbReference>
<evidence type="ECO:0000313" key="3">
    <source>
        <dbReference type="Proteomes" id="UP001501758"/>
    </source>
</evidence>
<dbReference type="Pfam" id="PF03992">
    <property type="entry name" value="ABM"/>
    <property type="match status" value="1"/>
</dbReference>
<name>A0ABP3TQ86_9FLAO</name>
<comment type="caution">
    <text evidence="2">The sequence shown here is derived from an EMBL/GenBank/DDBJ whole genome shotgun (WGS) entry which is preliminary data.</text>
</comment>
<dbReference type="RefSeq" id="WP_343911135.1">
    <property type="nucleotide sequence ID" value="NZ_BAAAGE010000001.1"/>
</dbReference>
<keyword evidence="3" id="KW-1185">Reference proteome</keyword>
<protein>
    <submittedName>
        <fullName evidence="2">Antibiotic biosynthesis monooxygenase</fullName>
    </submittedName>
</protein>
<dbReference type="Gene3D" id="3.30.70.100">
    <property type="match status" value="1"/>
</dbReference>
<keyword evidence="2" id="KW-0503">Monooxygenase</keyword>
<proteinExistence type="predicted"/>
<feature type="domain" description="ABM" evidence="1">
    <location>
        <begin position="2"/>
        <end position="96"/>
    </location>
</feature>
<dbReference type="GO" id="GO:0004497">
    <property type="term" value="F:monooxygenase activity"/>
    <property type="evidence" value="ECO:0007669"/>
    <property type="project" value="UniProtKB-KW"/>
</dbReference>
<reference evidence="3" key="1">
    <citation type="journal article" date="2019" name="Int. J. Syst. Evol. Microbiol.">
        <title>The Global Catalogue of Microorganisms (GCM) 10K type strain sequencing project: providing services to taxonomists for standard genome sequencing and annotation.</title>
        <authorList>
            <consortium name="The Broad Institute Genomics Platform"/>
            <consortium name="The Broad Institute Genome Sequencing Center for Infectious Disease"/>
            <person name="Wu L."/>
            <person name="Ma J."/>
        </authorList>
    </citation>
    <scope>NUCLEOTIDE SEQUENCE [LARGE SCALE GENOMIC DNA]</scope>
    <source>
        <strain evidence="3">JCM 15974</strain>
    </source>
</reference>
<dbReference type="InterPro" id="IPR007138">
    <property type="entry name" value="ABM_dom"/>
</dbReference>
<dbReference type="InterPro" id="IPR050404">
    <property type="entry name" value="Heme-degrading_MO"/>
</dbReference>
<dbReference type="PANTHER" id="PTHR34474">
    <property type="entry name" value="SIGNAL TRANSDUCTION PROTEIN TRAP"/>
    <property type="match status" value="1"/>
</dbReference>
<dbReference type="PANTHER" id="PTHR34474:SF2">
    <property type="entry name" value="SIGNAL TRANSDUCTION PROTEIN TRAP"/>
    <property type="match status" value="1"/>
</dbReference>
<accession>A0ABP3TQ86</accession>
<gene>
    <name evidence="2" type="ORF">GCM10009430_10330</name>
</gene>
<dbReference type="PROSITE" id="PS51725">
    <property type="entry name" value="ABM"/>
    <property type="match status" value="1"/>
</dbReference>
<dbReference type="Proteomes" id="UP001501758">
    <property type="component" value="Unassembled WGS sequence"/>
</dbReference>
<keyword evidence="2" id="KW-0560">Oxidoreductase</keyword>
<dbReference type="InterPro" id="IPR011008">
    <property type="entry name" value="Dimeric_a/b-barrel"/>
</dbReference>
<evidence type="ECO:0000313" key="2">
    <source>
        <dbReference type="EMBL" id="GAA0715621.1"/>
    </source>
</evidence>
<organism evidence="2 3">
    <name type="scientific">Aquimarina litoralis</name>
    <dbReference type="NCBI Taxonomy" id="584605"/>
    <lineage>
        <taxon>Bacteria</taxon>
        <taxon>Pseudomonadati</taxon>
        <taxon>Bacteroidota</taxon>
        <taxon>Flavobacteriia</taxon>
        <taxon>Flavobacteriales</taxon>
        <taxon>Flavobacteriaceae</taxon>
        <taxon>Aquimarina</taxon>
    </lineage>
</organism>
<evidence type="ECO:0000259" key="1">
    <source>
        <dbReference type="PROSITE" id="PS51725"/>
    </source>
</evidence>
<dbReference type="EMBL" id="BAAAGE010000001">
    <property type="protein sequence ID" value="GAA0715621.1"/>
    <property type="molecule type" value="Genomic_DNA"/>
</dbReference>